<proteinExistence type="predicted"/>
<name>A0A483K669_KLEPN</name>
<dbReference type="AlphaFoldDB" id="A0A483K669"/>
<evidence type="ECO:0008006" key="2">
    <source>
        <dbReference type="Google" id="ProtNLM"/>
    </source>
</evidence>
<reference evidence="1" key="1">
    <citation type="submission" date="2019-01" db="EMBL/GenBank/DDBJ databases">
        <authorList>
            <person name="Lista F."/>
            <person name="Anselmo A."/>
        </authorList>
    </citation>
    <scope>NUCLEOTIDE SEQUENCE</scope>
    <source>
        <strain evidence="1">10S</strain>
    </source>
</reference>
<comment type="caution">
    <text evidence="1">The sequence shown here is derived from an EMBL/GenBank/DDBJ whole genome shotgun (WGS) entry which is preliminary data.</text>
</comment>
<protein>
    <recommendedName>
        <fullName evidence="2">Cytoplasmic protein</fullName>
    </recommendedName>
</protein>
<dbReference type="Gene3D" id="1.20.58.250">
    <property type="entry name" value="DNA polymerase III-theta"/>
    <property type="match status" value="1"/>
</dbReference>
<sequence>MGKLGENVPLIIDKAVDFMASSQAFMEYLKKSPRLSHVPEEIPEEKAAMFLERLEHYRKLYQPVENQAKEV</sequence>
<dbReference type="GO" id="GO:0003677">
    <property type="term" value="F:DNA binding"/>
    <property type="evidence" value="ECO:0007669"/>
    <property type="project" value="InterPro"/>
</dbReference>
<dbReference type="GO" id="GO:0006260">
    <property type="term" value="P:DNA replication"/>
    <property type="evidence" value="ECO:0007669"/>
    <property type="project" value="InterPro"/>
</dbReference>
<dbReference type="InterPro" id="IPR036745">
    <property type="entry name" value="PolIII_theta_sf"/>
</dbReference>
<evidence type="ECO:0000313" key="1">
    <source>
        <dbReference type="EMBL" id="TCX59232.1"/>
    </source>
</evidence>
<accession>A0A483K669</accession>
<dbReference type="GO" id="GO:0003887">
    <property type="term" value="F:DNA-directed DNA polymerase activity"/>
    <property type="evidence" value="ECO:0007669"/>
    <property type="project" value="InterPro"/>
</dbReference>
<dbReference type="RefSeq" id="WP_032427578.1">
    <property type="nucleotide sequence ID" value="NZ_AP024175.1"/>
</dbReference>
<dbReference type="EMBL" id="SDCM01000098">
    <property type="protein sequence ID" value="TCX59232.1"/>
    <property type="molecule type" value="Genomic_DNA"/>
</dbReference>
<organism evidence="1">
    <name type="scientific">Klebsiella pneumoniae</name>
    <dbReference type="NCBI Taxonomy" id="573"/>
    <lineage>
        <taxon>Bacteria</taxon>
        <taxon>Pseudomonadati</taxon>
        <taxon>Pseudomonadota</taxon>
        <taxon>Gammaproteobacteria</taxon>
        <taxon>Enterobacterales</taxon>
        <taxon>Enterobacteriaceae</taxon>
        <taxon>Klebsiella/Raoultella group</taxon>
        <taxon>Klebsiella</taxon>
        <taxon>Klebsiella pneumoniae complex</taxon>
    </lineage>
</organism>
<gene>
    <name evidence="1" type="ORF">ETE64_26385</name>
</gene>
<dbReference type="SUPFAM" id="SSF46575">
    <property type="entry name" value="DNA polymerase III theta subunit-like"/>
    <property type="match status" value="1"/>
</dbReference>